<dbReference type="GO" id="GO:0008270">
    <property type="term" value="F:zinc ion binding"/>
    <property type="evidence" value="ECO:0007669"/>
    <property type="project" value="UniProtKB-KW"/>
</dbReference>
<accession>A0AAF0YI86</accession>
<evidence type="ECO:0000259" key="3">
    <source>
        <dbReference type="PROSITE" id="PS50089"/>
    </source>
</evidence>
<dbReference type="InterPro" id="IPR001841">
    <property type="entry name" value="Znf_RING"/>
</dbReference>
<dbReference type="SMART" id="SM00184">
    <property type="entry name" value="RING"/>
    <property type="match status" value="1"/>
</dbReference>
<name>A0AAF0YI86_9TREE</name>
<evidence type="ECO:0000313" key="5">
    <source>
        <dbReference type="Proteomes" id="UP000827549"/>
    </source>
</evidence>
<protein>
    <recommendedName>
        <fullName evidence="3">RING-type domain-containing protein</fullName>
    </recommendedName>
</protein>
<dbReference type="EMBL" id="CP086719">
    <property type="protein sequence ID" value="WOO84931.1"/>
    <property type="molecule type" value="Genomic_DNA"/>
</dbReference>
<dbReference type="AlphaFoldDB" id="A0AAF0YI86"/>
<keyword evidence="1" id="KW-0862">Zinc</keyword>
<dbReference type="PANTHER" id="PTHR46569">
    <property type="entry name" value="E3 UBIQUITIN-PROTEIN LIGASE TRAIP"/>
    <property type="match status" value="1"/>
</dbReference>
<dbReference type="GeneID" id="87811606"/>
<dbReference type="RefSeq" id="XP_062630957.1">
    <property type="nucleotide sequence ID" value="XM_062774973.1"/>
</dbReference>
<reference evidence="4" key="1">
    <citation type="submission" date="2023-10" db="EMBL/GenBank/DDBJ databases">
        <authorList>
            <person name="Noh H."/>
        </authorList>
    </citation>
    <scope>NUCLEOTIDE SEQUENCE</scope>
    <source>
        <strain evidence="4">DUCC4014</strain>
    </source>
</reference>
<feature type="domain" description="RING-type" evidence="3">
    <location>
        <begin position="10"/>
        <end position="83"/>
    </location>
</feature>
<evidence type="ECO:0000313" key="4">
    <source>
        <dbReference type="EMBL" id="WOO84931.1"/>
    </source>
</evidence>
<dbReference type="GO" id="GO:0031297">
    <property type="term" value="P:replication fork processing"/>
    <property type="evidence" value="ECO:0007669"/>
    <property type="project" value="TreeGrafter"/>
</dbReference>
<dbReference type="PANTHER" id="PTHR46569:SF1">
    <property type="entry name" value="E3 UBIQUITIN-PROTEIN LIGASE RFWD3-RELATED"/>
    <property type="match status" value="1"/>
</dbReference>
<dbReference type="InterPro" id="IPR052639">
    <property type="entry name" value="TRAIP_ubiq-protein_ligase"/>
</dbReference>
<evidence type="ECO:0000256" key="2">
    <source>
        <dbReference type="SAM" id="MobiDB-lite"/>
    </source>
</evidence>
<feature type="compositionally biased region" description="Basic and acidic residues" evidence="2">
    <location>
        <begin position="341"/>
        <end position="361"/>
    </location>
</feature>
<organism evidence="4 5">
    <name type="scientific">Vanrija pseudolonga</name>
    <dbReference type="NCBI Taxonomy" id="143232"/>
    <lineage>
        <taxon>Eukaryota</taxon>
        <taxon>Fungi</taxon>
        <taxon>Dikarya</taxon>
        <taxon>Basidiomycota</taxon>
        <taxon>Agaricomycotina</taxon>
        <taxon>Tremellomycetes</taxon>
        <taxon>Trichosporonales</taxon>
        <taxon>Trichosporonaceae</taxon>
        <taxon>Vanrija</taxon>
    </lineage>
</organism>
<dbReference type="GO" id="GO:0005634">
    <property type="term" value="C:nucleus"/>
    <property type="evidence" value="ECO:0007669"/>
    <property type="project" value="TreeGrafter"/>
</dbReference>
<dbReference type="SUPFAM" id="SSF57850">
    <property type="entry name" value="RING/U-box"/>
    <property type="match status" value="1"/>
</dbReference>
<keyword evidence="1" id="KW-0479">Metal-binding</keyword>
<dbReference type="PROSITE" id="PS50089">
    <property type="entry name" value="ZF_RING_2"/>
    <property type="match status" value="1"/>
</dbReference>
<proteinExistence type="predicted"/>
<keyword evidence="5" id="KW-1185">Reference proteome</keyword>
<keyword evidence="1" id="KW-0863">Zinc-finger</keyword>
<feature type="compositionally biased region" description="Low complexity" evidence="2">
    <location>
        <begin position="484"/>
        <end position="502"/>
    </location>
</feature>
<feature type="region of interest" description="Disordered" evidence="2">
    <location>
        <begin position="341"/>
        <end position="414"/>
    </location>
</feature>
<feature type="region of interest" description="Disordered" evidence="2">
    <location>
        <begin position="453"/>
        <end position="519"/>
    </location>
</feature>
<dbReference type="GO" id="GO:0016567">
    <property type="term" value="P:protein ubiquitination"/>
    <property type="evidence" value="ECO:0007669"/>
    <property type="project" value="TreeGrafter"/>
</dbReference>
<dbReference type="GO" id="GO:0090734">
    <property type="term" value="C:site of DNA damage"/>
    <property type="evidence" value="ECO:0007669"/>
    <property type="project" value="TreeGrafter"/>
</dbReference>
<sequence length="564" mass="63143">MRPRLEDVACAICMESLFTAKDDLDEVMPVAAPDCGHVLHEKCLLEWFDSQIQQFISTAHERGWEHERDPGPEDVPVECPQCRTEVYGDDDGKPLIHRLYVNFGEASAHAASSSQMNSSPVGPRATQHWGNPVEREALGLARRARNAADEIGALGAQSNADEMNGTLRRVGKLREDVLSAKASQGFKAVAINNLRDKLESDPTVAELRADIERLKSARANADSRASRMETIGLPQAHQAGVMEERKRAERFVAKAQMERDTFRRELDKEKVAREAFKRAVEEREAELRRQLEKANNALQQSHAQTNELKKTLQERTGQLKLVRSKLEQRKGYKDKIASLEEENQRLREEPIRKAQRVDKSLDLMQPGPSSGTRLPLPRPSSEAPPTFTPPRRRHNDDDDLDLGPTPRTTQDESLFIEEPWDAGIALDLGLVPRKPARSTTARSFKMDLDNGLVKDKKSKGKSSKYFASADPPKARSPKVLVADSSPFRRPSPRQSPYSPPRRYGTSTEDAIELSPSPRHAAPLRTINRESNRQSNFLQDIGVVDANGRPRKTLATGVRVRPGKL</sequence>
<dbReference type="Gene3D" id="3.30.40.10">
    <property type="entry name" value="Zinc/RING finger domain, C3HC4 (zinc finger)"/>
    <property type="match status" value="1"/>
</dbReference>
<dbReference type="Proteomes" id="UP000827549">
    <property type="component" value="Chromosome 6"/>
</dbReference>
<evidence type="ECO:0000256" key="1">
    <source>
        <dbReference type="PROSITE-ProRule" id="PRU00175"/>
    </source>
</evidence>
<dbReference type="InterPro" id="IPR013083">
    <property type="entry name" value="Znf_RING/FYVE/PHD"/>
</dbReference>
<gene>
    <name evidence="4" type="ORF">LOC62_06G008440</name>
</gene>
<dbReference type="GO" id="GO:0061630">
    <property type="term" value="F:ubiquitin protein ligase activity"/>
    <property type="evidence" value="ECO:0007669"/>
    <property type="project" value="TreeGrafter"/>
</dbReference>